<dbReference type="KEGG" id="nbv:T478_0512"/>
<dbReference type="OrthoDB" id="12253at2157"/>
<dbReference type="PANTHER" id="PTHR40274">
    <property type="entry name" value="VIRGINIAMYCIN B LYASE"/>
    <property type="match status" value="1"/>
</dbReference>
<evidence type="ECO:0000313" key="2">
    <source>
        <dbReference type="EMBL" id="PTL87781.1"/>
    </source>
</evidence>
<reference evidence="2 4" key="3">
    <citation type="submission" date="2018-04" db="EMBL/GenBank/DDBJ databases">
        <title>Transcriptomics of ammonia oxidizing archaea.</title>
        <authorList>
            <person name="Carini P."/>
        </authorList>
    </citation>
    <scope>NUCLEOTIDE SEQUENCE [LARGE SCALE GENOMIC DNA]</scope>
    <source>
        <strain evidence="2 4">U25</strain>
    </source>
</reference>
<dbReference type="Proteomes" id="UP000030944">
    <property type="component" value="Chromosome"/>
</dbReference>
<evidence type="ECO:0000313" key="1">
    <source>
        <dbReference type="EMBL" id="AJA92146.1"/>
    </source>
</evidence>
<evidence type="ECO:0000313" key="3">
    <source>
        <dbReference type="Proteomes" id="UP000030944"/>
    </source>
</evidence>
<dbReference type="EMBL" id="LXWN01000001">
    <property type="protein sequence ID" value="PTL87781.1"/>
    <property type="molecule type" value="Genomic_DNA"/>
</dbReference>
<dbReference type="SUPFAM" id="SSF101898">
    <property type="entry name" value="NHL repeat"/>
    <property type="match status" value="1"/>
</dbReference>
<dbReference type="PANTHER" id="PTHR40274:SF3">
    <property type="entry name" value="VIRGINIAMYCIN B LYASE"/>
    <property type="match status" value="1"/>
</dbReference>
<reference evidence="1 3" key="1">
    <citation type="journal article" date="2015" name="Proc. Natl. Acad. Sci. U.S.A.">
        <title>Genomic and proteomic characterization of "Candidatus Nitrosopelagicus brevis": An ammonia-oxidizing archaeon from the open ocean.</title>
        <authorList>
            <person name="Santoro A.E."/>
            <person name="Dupont C.L."/>
            <person name="Richter R.A."/>
            <person name="Craig M.T."/>
            <person name="Carini P."/>
            <person name="McIlvin M.R."/>
            <person name="Yang Y."/>
            <person name="Orsi W.D."/>
            <person name="Moran D.M."/>
            <person name="Saito M.A."/>
        </authorList>
    </citation>
    <scope>NUCLEOTIDE SEQUENCE [LARGE SCALE GENOMIC DNA]</scope>
    <source>
        <strain evidence="1">CN25</strain>
        <strain evidence="3">V2</strain>
    </source>
</reference>
<dbReference type="InterPro" id="IPR051344">
    <property type="entry name" value="Vgb"/>
</dbReference>
<dbReference type="RefSeq" id="WP_048104924.1">
    <property type="nucleotide sequence ID" value="NZ_CP007026.1"/>
</dbReference>
<dbReference type="STRING" id="1410606.T478_0512"/>
<reference evidence="2" key="2">
    <citation type="submission" date="2016-05" db="EMBL/GenBank/DDBJ databases">
        <authorList>
            <person name="Lavstsen T."/>
            <person name="Jespersen J.S."/>
        </authorList>
    </citation>
    <scope>NUCLEOTIDE SEQUENCE [LARGE SCALE GENOMIC DNA]</scope>
    <source>
        <strain evidence="2">U25</strain>
    </source>
</reference>
<dbReference type="AlphaFoldDB" id="A0A0A7V1X2"/>
<evidence type="ECO:0000313" key="4">
    <source>
        <dbReference type="Proteomes" id="UP000241022"/>
    </source>
</evidence>
<organism evidence="1 3">
    <name type="scientific">Candidatus Nitrosopelagicus brevis</name>
    <dbReference type="NCBI Taxonomy" id="1410606"/>
    <lineage>
        <taxon>Archaea</taxon>
        <taxon>Nitrososphaerota</taxon>
    </lineage>
</organism>
<name>A0A0A7V1X2_9ARCH</name>
<accession>A0A0A7V1X2</accession>
<sequence length="533" mass="59233">MKQKTKGYLAFAFLGGILLTSTVLFALPPPPPIDMTDDDVQITKTGTPMDNFPDEQRATFCGAGGDAKSTSFVKEYQIPTLCTQPLAIKVAPDGNVWFVESNVGQIAKFNPMSEIFTEFENELWPDGARTMSWGMDYSSDGTMWYTDGSFDTIWRFDTINETYDAIAFPPSEVGSLPQQLAIHGSNIIVNDFTGSKITFFDLSHNIDEIEYSSIVAPIPNSFTGDFAIDSENNLWYTNWVPDTTGLLLKFNIEQYKQDSYLASTGMDIPLEGYFDVYDFPTDLTTANGLSVDENDNVWIVDTSSSFFFKFDPEEETFTKFITSTPQKSAYGNSTGIIKSPISRPYWSETDMNGNLIFNEQTSNQLAVFDIDNERLVEYMVPSKNPNWADCEDKSNSNCGVAQIFGFDAIGDKIWFTEWAENKIGVVDTGKPLPFTVSTDTESITLKKGEPQTISLNINNLSNTDKINFNFAHTASAVTKSSDLLVSHDFTSSDEIIVSVTASEIAISGDYKLLLGVYNSEINVSKYIDVVIEP</sequence>
<protein>
    <recommendedName>
        <fullName evidence="5">Lyase</fullName>
    </recommendedName>
</protein>
<dbReference type="Gene3D" id="2.130.10.10">
    <property type="entry name" value="YVTN repeat-like/Quinoprotein amine dehydrogenase"/>
    <property type="match status" value="2"/>
</dbReference>
<dbReference type="EMBL" id="CP007026">
    <property type="protein sequence ID" value="AJA92146.1"/>
    <property type="molecule type" value="Genomic_DNA"/>
</dbReference>
<dbReference type="InterPro" id="IPR015943">
    <property type="entry name" value="WD40/YVTN_repeat-like_dom_sf"/>
</dbReference>
<dbReference type="GeneID" id="24816406"/>
<evidence type="ECO:0008006" key="5">
    <source>
        <dbReference type="Google" id="ProtNLM"/>
    </source>
</evidence>
<dbReference type="HOGENOM" id="CLU_505894_0_0_2"/>
<keyword evidence="4" id="KW-1185">Reference proteome</keyword>
<gene>
    <name evidence="2" type="ORF">A7X95_00385</name>
    <name evidence="1" type="ORF">T478_0512</name>
</gene>
<proteinExistence type="predicted"/>
<dbReference type="Proteomes" id="UP000241022">
    <property type="component" value="Unassembled WGS sequence"/>
</dbReference>